<dbReference type="EMBL" id="VCDI01000006">
    <property type="protein sequence ID" value="TLU71407.1"/>
    <property type="molecule type" value="Genomic_DNA"/>
</dbReference>
<dbReference type="GO" id="GO:0046872">
    <property type="term" value="F:metal ion binding"/>
    <property type="evidence" value="ECO:0007669"/>
    <property type="project" value="UniProtKB-KW"/>
</dbReference>
<dbReference type="InterPro" id="IPR006913">
    <property type="entry name" value="CENP-V/GFA"/>
</dbReference>
<sequence length="156" mass="17381">MSEKDFPVPLQGQCRCGVLTYRITSAPKFSFACHCTDCQQLTSSAFSMGLAVDKASFELKGEPHRWSKVGSSGKESHQFTCPFCTGWTHTETESHPGVVVVRPSTLDDHRWFRPIAQLYTRSAYPWALMPVQFSFETEFEDPAPLAEAFAAGGIRP</sequence>
<dbReference type="AlphaFoldDB" id="A0A5R9J4H7"/>
<comment type="caution">
    <text evidence="6">The sequence shown here is derived from an EMBL/GenBank/DDBJ whole genome shotgun (WGS) entry which is preliminary data.</text>
</comment>
<organism evidence="6 7">
    <name type="scientific">Lichenicoccus roseus</name>
    <dbReference type="NCBI Taxonomy" id="2683649"/>
    <lineage>
        <taxon>Bacteria</taxon>
        <taxon>Pseudomonadati</taxon>
        <taxon>Pseudomonadota</taxon>
        <taxon>Alphaproteobacteria</taxon>
        <taxon>Acetobacterales</taxon>
        <taxon>Acetobacteraceae</taxon>
        <taxon>Lichenicoccus</taxon>
    </lineage>
</organism>
<dbReference type="OrthoDB" id="9807246at2"/>
<feature type="domain" description="CENP-V/GFA" evidence="5">
    <location>
        <begin position="10"/>
        <end position="127"/>
    </location>
</feature>
<keyword evidence="7" id="KW-1185">Reference proteome</keyword>
<dbReference type="RefSeq" id="WP_138327045.1">
    <property type="nucleotide sequence ID" value="NZ_VCDI01000006.1"/>
</dbReference>
<keyword evidence="3" id="KW-0862">Zinc</keyword>
<evidence type="ECO:0000256" key="1">
    <source>
        <dbReference type="ARBA" id="ARBA00005495"/>
    </source>
</evidence>
<name>A0A5R9J4H7_9PROT</name>
<dbReference type="Pfam" id="PF04828">
    <property type="entry name" value="GFA"/>
    <property type="match status" value="1"/>
</dbReference>
<dbReference type="PROSITE" id="PS51891">
    <property type="entry name" value="CENP_V_GFA"/>
    <property type="match status" value="1"/>
</dbReference>
<evidence type="ECO:0000313" key="6">
    <source>
        <dbReference type="EMBL" id="TLU71407.1"/>
    </source>
</evidence>
<evidence type="ECO:0000256" key="4">
    <source>
        <dbReference type="ARBA" id="ARBA00023239"/>
    </source>
</evidence>
<accession>A0A5R9J4H7</accession>
<proteinExistence type="inferred from homology"/>
<dbReference type="InterPro" id="IPR011057">
    <property type="entry name" value="Mss4-like_sf"/>
</dbReference>
<keyword evidence="2" id="KW-0479">Metal-binding</keyword>
<comment type="similarity">
    <text evidence="1">Belongs to the Gfa family.</text>
</comment>
<protein>
    <submittedName>
        <fullName evidence="6">GFA family protein</fullName>
    </submittedName>
</protein>
<evidence type="ECO:0000256" key="3">
    <source>
        <dbReference type="ARBA" id="ARBA00022833"/>
    </source>
</evidence>
<dbReference type="Proteomes" id="UP000305654">
    <property type="component" value="Unassembled WGS sequence"/>
</dbReference>
<evidence type="ECO:0000256" key="2">
    <source>
        <dbReference type="ARBA" id="ARBA00022723"/>
    </source>
</evidence>
<dbReference type="Gene3D" id="3.90.1590.10">
    <property type="entry name" value="glutathione-dependent formaldehyde- activating enzyme (gfa)"/>
    <property type="match status" value="1"/>
</dbReference>
<reference evidence="6 7" key="1">
    <citation type="submission" date="2019-05" db="EMBL/GenBank/DDBJ databases">
        <authorList>
            <person name="Pankratov T."/>
            <person name="Grouzdev D."/>
        </authorList>
    </citation>
    <scope>NUCLEOTIDE SEQUENCE [LARGE SCALE GENOMIC DNA]</scope>
    <source>
        <strain evidence="6 7">KEBCLARHB70R</strain>
    </source>
</reference>
<gene>
    <name evidence="6" type="ORF">FE263_15990</name>
</gene>
<dbReference type="SUPFAM" id="SSF51316">
    <property type="entry name" value="Mss4-like"/>
    <property type="match status" value="1"/>
</dbReference>
<dbReference type="PANTHER" id="PTHR33337:SF40">
    <property type="entry name" value="CENP-V_GFA DOMAIN-CONTAINING PROTEIN-RELATED"/>
    <property type="match status" value="1"/>
</dbReference>
<evidence type="ECO:0000259" key="5">
    <source>
        <dbReference type="PROSITE" id="PS51891"/>
    </source>
</evidence>
<dbReference type="GO" id="GO:0016846">
    <property type="term" value="F:carbon-sulfur lyase activity"/>
    <property type="evidence" value="ECO:0007669"/>
    <property type="project" value="InterPro"/>
</dbReference>
<evidence type="ECO:0000313" key="7">
    <source>
        <dbReference type="Proteomes" id="UP000305654"/>
    </source>
</evidence>
<dbReference type="PANTHER" id="PTHR33337">
    <property type="entry name" value="GFA DOMAIN-CONTAINING PROTEIN"/>
    <property type="match status" value="1"/>
</dbReference>
<keyword evidence="4" id="KW-0456">Lyase</keyword>